<dbReference type="GeneID" id="93338389"/>
<accession>A0A1T4XK06</accession>
<evidence type="ECO:0000256" key="1">
    <source>
        <dbReference type="SAM" id="SignalP"/>
    </source>
</evidence>
<dbReference type="EMBL" id="FUYF01000011">
    <property type="protein sequence ID" value="SKA89518.1"/>
    <property type="molecule type" value="Genomic_DNA"/>
</dbReference>
<reference evidence="2 3" key="1">
    <citation type="submission" date="2017-02" db="EMBL/GenBank/DDBJ databases">
        <authorList>
            <person name="Peterson S.W."/>
        </authorList>
    </citation>
    <scope>NUCLEOTIDE SEQUENCE [LARGE SCALE GENOMIC DNA]</scope>
    <source>
        <strain evidence="2 3">ATCC 27749</strain>
    </source>
</reference>
<evidence type="ECO:0008006" key="4">
    <source>
        <dbReference type="Google" id="ProtNLM"/>
    </source>
</evidence>
<sequence>MSLWNHPRLTAALCTVAVLGCAAAPAVFLAAADAASLGRVETVPDPYVAPTPTADDYYILRQLAARSRNAETEREQRPAEVLTAPKMYIGASASLQSMQYADSAAAEAAENALRQLAETGTVPAAWAAEALDTAETGESYTDWDGRYYYLDETYCVTDSLGFVTVRRFGMTDNALFTRYSVTMDSRTGTVVEAWLSMAGTDAENTPLPTETALRSFAAQAGLESLGDWAAPADSPYGCALYSTNGGALITASTHPYTYQDYVGTAPVSSDRWYYSLTLQLRTEDQLPG</sequence>
<keyword evidence="1" id="KW-0732">Signal</keyword>
<dbReference type="OrthoDB" id="9993029at2"/>
<evidence type="ECO:0000313" key="2">
    <source>
        <dbReference type="EMBL" id="SKA89518.1"/>
    </source>
</evidence>
<dbReference type="RefSeq" id="WP_078784838.1">
    <property type="nucleotide sequence ID" value="NZ_FUYF01000011.1"/>
</dbReference>
<keyword evidence="3" id="KW-1185">Reference proteome</keyword>
<feature type="chain" id="PRO_5038488304" description="Deacetylase PdaC domain-containing protein" evidence="1">
    <location>
        <begin position="31"/>
        <end position="288"/>
    </location>
</feature>
<dbReference type="AlphaFoldDB" id="A0A1T4XK06"/>
<dbReference type="Proteomes" id="UP000190286">
    <property type="component" value="Unassembled WGS sequence"/>
</dbReference>
<feature type="signal peptide" evidence="1">
    <location>
        <begin position="1"/>
        <end position="30"/>
    </location>
</feature>
<protein>
    <recommendedName>
        <fullName evidence="4">Deacetylase PdaC domain-containing protein</fullName>
    </recommendedName>
</protein>
<proteinExistence type="predicted"/>
<organism evidence="2 3">
    <name type="scientific">Gemmiger formicilis</name>
    <dbReference type="NCBI Taxonomy" id="745368"/>
    <lineage>
        <taxon>Bacteria</taxon>
        <taxon>Bacillati</taxon>
        <taxon>Bacillota</taxon>
        <taxon>Clostridia</taxon>
        <taxon>Eubacteriales</taxon>
        <taxon>Gemmiger</taxon>
    </lineage>
</organism>
<gene>
    <name evidence="2" type="ORF">SAMN02745178_01936</name>
</gene>
<name>A0A1T4XK06_9FIRM</name>
<evidence type="ECO:0000313" key="3">
    <source>
        <dbReference type="Proteomes" id="UP000190286"/>
    </source>
</evidence>